<dbReference type="Proteomes" id="UP000663828">
    <property type="component" value="Unassembled WGS sequence"/>
</dbReference>
<evidence type="ECO:0000313" key="3">
    <source>
        <dbReference type="Proteomes" id="UP000663828"/>
    </source>
</evidence>
<dbReference type="Gene3D" id="2.40.50.90">
    <property type="match status" value="1"/>
</dbReference>
<proteinExistence type="predicted"/>
<dbReference type="Gene3D" id="2.30.30.140">
    <property type="match status" value="1"/>
</dbReference>
<reference evidence="2" key="1">
    <citation type="submission" date="2021-02" db="EMBL/GenBank/DDBJ databases">
        <authorList>
            <person name="Nowell W R."/>
        </authorList>
    </citation>
    <scope>NUCLEOTIDE SEQUENCE</scope>
</reference>
<dbReference type="Pfam" id="PF00567">
    <property type="entry name" value="TUDOR"/>
    <property type="match status" value="1"/>
</dbReference>
<evidence type="ECO:0000313" key="2">
    <source>
        <dbReference type="EMBL" id="CAF1582289.1"/>
    </source>
</evidence>
<evidence type="ECO:0000259" key="1">
    <source>
        <dbReference type="PROSITE" id="PS50304"/>
    </source>
</evidence>
<dbReference type="AlphaFoldDB" id="A0A815ZAF9"/>
<dbReference type="InterPro" id="IPR050621">
    <property type="entry name" value="Tudor_domain_containing"/>
</dbReference>
<dbReference type="FunFam" id="2.30.30.140:FF:000018">
    <property type="entry name" value="Serine/threonine-protein kinase 31"/>
    <property type="match status" value="1"/>
</dbReference>
<dbReference type="InterPro" id="IPR035437">
    <property type="entry name" value="SNase_OB-fold_sf"/>
</dbReference>
<dbReference type="PROSITE" id="PS50304">
    <property type="entry name" value="TUDOR"/>
    <property type="match status" value="1"/>
</dbReference>
<comment type="caution">
    <text evidence="2">The sequence shown here is derived from an EMBL/GenBank/DDBJ whole genome shotgun (WGS) entry which is preliminary data.</text>
</comment>
<dbReference type="SMART" id="SM00333">
    <property type="entry name" value="TUDOR"/>
    <property type="match status" value="1"/>
</dbReference>
<protein>
    <recommendedName>
        <fullName evidence="1">Tudor domain-containing protein</fullName>
    </recommendedName>
</protein>
<feature type="domain" description="Tudor" evidence="1">
    <location>
        <begin position="324"/>
        <end position="383"/>
    </location>
</feature>
<dbReference type="SUPFAM" id="SSF63748">
    <property type="entry name" value="Tudor/PWWP/MBT"/>
    <property type="match status" value="1"/>
</dbReference>
<dbReference type="InterPro" id="IPR002999">
    <property type="entry name" value="Tudor"/>
</dbReference>
<dbReference type="EMBL" id="CAJNOR010005994">
    <property type="protein sequence ID" value="CAF1582289.1"/>
    <property type="molecule type" value="Genomic_DNA"/>
</dbReference>
<sequence>MVSESSNMIIVDEIDRLCVAYDKTKEYVAKLTSNIDQQMEIWQYRRQIIFEQSRQPKSSPSCDFFLPKTQRINDLAVQTVEALCRADLLLEQIHRIDPKSSILPTSTSTLISTRPNQTIMSSSHVRQPTPLFAKQSPTLHARIHEQSMPFVPVMRNTQQSISGRLSNLNTKEKAGFQPVITPQSSTNVVENPSRATPVHTQNMNYYANNDPLSFARTTPSSSSPSYVIRTIPSEHVSSSFRGNSSGPLLSRNQLVRTKEKVKLQRIPSGTVWFPAKIEIIDTLSGFYVENLDRNVTERFSQMQSQLHNHYDELEKSNQLVQLQNIAIGDFGVAKYSEDDRWYRARLIMCEGQNSIKIVYVDFGNIEIKSINDFYPLHKRFTDLPAQAIACSLSEAFPRSENENSAVWPEEAVQMFKQIVLDKEVKIHFVDSEEGTERWPLHCVRVFINNQSLTNLPELQQFIEPRLNRDIAEIMTPCLTEQEYILFNVPISEDD</sequence>
<organism evidence="2 3">
    <name type="scientific">Adineta ricciae</name>
    <name type="common">Rotifer</name>
    <dbReference type="NCBI Taxonomy" id="249248"/>
    <lineage>
        <taxon>Eukaryota</taxon>
        <taxon>Metazoa</taxon>
        <taxon>Spiralia</taxon>
        <taxon>Gnathifera</taxon>
        <taxon>Rotifera</taxon>
        <taxon>Eurotatoria</taxon>
        <taxon>Bdelloidea</taxon>
        <taxon>Adinetida</taxon>
        <taxon>Adinetidae</taxon>
        <taxon>Adineta</taxon>
    </lineage>
</organism>
<keyword evidence="3" id="KW-1185">Reference proteome</keyword>
<name>A0A815ZAF9_ADIRI</name>
<dbReference type="PANTHER" id="PTHR22948">
    <property type="entry name" value="TUDOR DOMAIN CONTAINING PROTEIN"/>
    <property type="match status" value="1"/>
</dbReference>
<gene>
    <name evidence="2" type="ORF">XAT740_LOCUS45641</name>
</gene>
<dbReference type="PANTHER" id="PTHR22948:SF29">
    <property type="entry name" value="FI02030P-RELATED"/>
    <property type="match status" value="1"/>
</dbReference>
<accession>A0A815ZAF9</accession>